<dbReference type="RefSeq" id="WP_015045465.1">
    <property type="nucleotide sequence ID" value="NC_018868.3"/>
</dbReference>
<evidence type="ECO:0000256" key="3">
    <source>
        <dbReference type="ARBA" id="ARBA00022729"/>
    </source>
</evidence>
<dbReference type="SUPFAM" id="SSF81296">
    <property type="entry name" value="E set domains"/>
    <property type="match status" value="1"/>
</dbReference>
<dbReference type="AlphaFoldDB" id="K4KTK3"/>
<dbReference type="GO" id="GO:0005975">
    <property type="term" value="P:carbohydrate metabolic process"/>
    <property type="evidence" value="ECO:0007669"/>
    <property type="project" value="InterPro"/>
</dbReference>
<dbReference type="InterPro" id="IPR036573">
    <property type="entry name" value="CBM_sf_5/12"/>
</dbReference>
<dbReference type="OrthoDB" id="3675244at2"/>
<gene>
    <name evidence="7" type="ordered locus">M5M_00275</name>
</gene>
<keyword evidence="2" id="KW-0147">Chitin-binding</keyword>
<dbReference type="Gene3D" id="2.10.10.20">
    <property type="entry name" value="Carbohydrate-binding module superfamily 5/12"/>
    <property type="match status" value="2"/>
</dbReference>
<dbReference type="InterPro" id="IPR014756">
    <property type="entry name" value="Ig_E-set"/>
</dbReference>
<feature type="chain" id="PRO_5003880106" evidence="5">
    <location>
        <begin position="21"/>
        <end position="447"/>
    </location>
</feature>
<keyword evidence="1" id="KW-0964">Secreted</keyword>
<accession>K4KTK3</accession>
<dbReference type="InterPro" id="IPR051024">
    <property type="entry name" value="GlcNAc_Chitin_IntDeg"/>
</dbReference>
<dbReference type="Pfam" id="PF18416">
    <property type="entry name" value="GbpA_2"/>
    <property type="match status" value="1"/>
</dbReference>
<dbReference type="GO" id="GO:0030246">
    <property type="term" value="F:carbohydrate binding"/>
    <property type="evidence" value="ECO:0007669"/>
    <property type="project" value="InterPro"/>
</dbReference>
<dbReference type="Pfam" id="PF02839">
    <property type="entry name" value="CBM_5_12"/>
    <property type="match status" value="1"/>
</dbReference>
<dbReference type="CDD" id="cd21177">
    <property type="entry name" value="LPMO_AA10"/>
    <property type="match status" value="1"/>
</dbReference>
<dbReference type="GO" id="GO:0005576">
    <property type="term" value="C:extracellular region"/>
    <property type="evidence" value="ECO:0007669"/>
    <property type="project" value="InterPro"/>
</dbReference>
<dbReference type="Proteomes" id="UP000000466">
    <property type="component" value="Chromosome"/>
</dbReference>
<dbReference type="CDD" id="cd12215">
    <property type="entry name" value="ChiC_BD"/>
    <property type="match status" value="1"/>
</dbReference>
<protein>
    <submittedName>
        <fullName evidence="7">Chitin-binding domain-containing protein</fullName>
    </submittedName>
</protein>
<evidence type="ECO:0000259" key="6">
    <source>
        <dbReference type="SMART" id="SM00495"/>
    </source>
</evidence>
<dbReference type="InterPro" id="IPR041029">
    <property type="entry name" value="GbpA_2"/>
</dbReference>
<keyword evidence="3 5" id="KW-0732">Signal</keyword>
<evidence type="ECO:0000313" key="7">
    <source>
        <dbReference type="EMBL" id="AFU97292.1"/>
    </source>
</evidence>
<reference evidence="7 8" key="1">
    <citation type="journal article" date="2013" name="Genome Announc.">
        <title>Complete genome sequence of Simiduia agarivorans SA1(T), a marine bacterium able to degrade a variety of polysaccharides.</title>
        <authorList>
            <person name="Lin S.Y."/>
            <person name="Shieh W.Y."/>
            <person name="Chen J.S."/>
            <person name="Tang S.L."/>
        </authorList>
    </citation>
    <scope>NUCLEOTIDE SEQUENCE [LARGE SCALE GENOMIC DNA]</scope>
    <source>
        <strain evidence="8">DSM 21679 / JCM 13881 / BCRC 17597 / SA1</strain>
    </source>
</reference>
<dbReference type="GO" id="GO:0008061">
    <property type="term" value="F:chitin binding"/>
    <property type="evidence" value="ECO:0007669"/>
    <property type="project" value="UniProtKB-KW"/>
</dbReference>
<evidence type="ECO:0000256" key="1">
    <source>
        <dbReference type="ARBA" id="ARBA00022525"/>
    </source>
</evidence>
<feature type="domain" description="Chitin-binding type-3" evidence="6">
    <location>
        <begin position="400"/>
        <end position="441"/>
    </location>
</feature>
<name>K4KTK3_SIMAS</name>
<dbReference type="Pfam" id="PF03067">
    <property type="entry name" value="LPMO_10"/>
    <property type="match status" value="1"/>
</dbReference>
<dbReference type="eggNOG" id="COG3397">
    <property type="taxonomic scope" value="Bacteria"/>
</dbReference>
<evidence type="ECO:0000256" key="5">
    <source>
        <dbReference type="SAM" id="SignalP"/>
    </source>
</evidence>
<dbReference type="Gene3D" id="3.30.70.2150">
    <property type="match status" value="1"/>
</dbReference>
<dbReference type="SUPFAM" id="SSF51055">
    <property type="entry name" value="Carbohydrate binding domain"/>
    <property type="match status" value="2"/>
</dbReference>
<dbReference type="Gene3D" id="2.70.50.50">
    <property type="entry name" value="chitin-binding protein cbp21"/>
    <property type="match status" value="1"/>
</dbReference>
<evidence type="ECO:0000256" key="4">
    <source>
        <dbReference type="ARBA" id="ARBA00022801"/>
    </source>
</evidence>
<dbReference type="eggNOG" id="COG3979">
    <property type="taxonomic scope" value="Bacteria"/>
</dbReference>
<dbReference type="InterPro" id="IPR004302">
    <property type="entry name" value="Cellulose/chitin-bd_N"/>
</dbReference>
<feature type="domain" description="Chitin-binding type-3" evidence="6">
    <location>
        <begin position="353"/>
        <end position="396"/>
    </location>
</feature>
<dbReference type="PANTHER" id="PTHR34823:SF1">
    <property type="entry name" value="CHITIN-BINDING TYPE-4 DOMAIN-CONTAINING PROTEIN"/>
    <property type="match status" value="1"/>
</dbReference>
<evidence type="ECO:0000313" key="8">
    <source>
        <dbReference type="Proteomes" id="UP000000466"/>
    </source>
</evidence>
<keyword evidence="8" id="KW-1185">Reference proteome</keyword>
<dbReference type="STRING" id="1117647.M5M_00275"/>
<proteinExistence type="predicted"/>
<dbReference type="HOGENOM" id="CLU_039396_2_1_6"/>
<dbReference type="InterPro" id="IPR003610">
    <property type="entry name" value="CBM5/12"/>
</dbReference>
<dbReference type="GO" id="GO:0004553">
    <property type="term" value="F:hydrolase activity, hydrolyzing O-glycosyl compounds"/>
    <property type="evidence" value="ECO:0007669"/>
    <property type="project" value="InterPro"/>
</dbReference>
<keyword evidence="4" id="KW-0378">Hydrolase</keyword>
<dbReference type="SMART" id="SM00495">
    <property type="entry name" value="ChtBD3"/>
    <property type="match status" value="2"/>
</dbReference>
<sequence length="447" mass="48840">MAITNISHAHFLTAPALVMALTGLLASQQATSHGYVEYPKARQQFCVDDGGYWWPADGSGIPNAACRAAFQVSGATPLTQHHEFSANVVDYNNAAAVRQTVKDGNLCGAGDASKAGMSLAHTDWQRTQVSGQIDLLFHASTPHNPSFWEVYVTKPGFNPATQTLAWDHLELVATHGNLPVVNMNGHKMYKVPVNLPAGRDGDAILFTRWQRADEAGEGFYNCSDIRFSGTTPPPSWISAGYFVKSTDVAQPGDEVWFRVFDANGQEQVFETLAISSANSDQGVWAEALAGRVNQRYSDVQVGMQQANGQIVFDSQNRVANEIWLQNSSASARVDIKHNQTPGCSQTDPNAGNYPAWEAHHVYTAGSVVAHQQLVWKAKWWNSGSEPAQTNDTWDLLSDIPHVWISGKAYQAGAEVDHAGRQWRANWWTQSEPGTSSDWTEIGPASCL</sequence>
<feature type="signal peptide" evidence="5">
    <location>
        <begin position="1"/>
        <end position="20"/>
    </location>
</feature>
<dbReference type="KEGG" id="saga:M5M_00275"/>
<dbReference type="EMBL" id="CP003746">
    <property type="protein sequence ID" value="AFU97292.1"/>
    <property type="molecule type" value="Genomic_DNA"/>
</dbReference>
<dbReference type="PANTHER" id="PTHR34823">
    <property type="entry name" value="GLCNAC-BINDING PROTEIN A"/>
    <property type="match status" value="1"/>
</dbReference>
<evidence type="ECO:0000256" key="2">
    <source>
        <dbReference type="ARBA" id="ARBA00022669"/>
    </source>
</evidence>
<organism evidence="7 8">
    <name type="scientific">Simiduia agarivorans (strain DSM 21679 / JCM 13881 / BCRC 17597 / SA1)</name>
    <dbReference type="NCBI Taxonomy" id="1117647"/>
    <lineage>
        <taxon>Bacteria</taxon>
        <taxon>Pseudomonadati</taxon>
        <taxon>Pseudomonadota</taxon>
        <taxon>Gammaproteobacteria</taxon>
        <taxon>Cellvibrionales</taxon>
        <taxon>Cellvibrionaceae</taxon>
        <taxon>Simiduia</taxon>
    </lineage>
</organism>